<protein>
    <recommendedName>
        <fullName evidence="4">FLYWCH-type domain-containing protein</fullName>
    </recommendedName>
</protein>
<dbReference type="EMBL" id="BQKY01000003">
    <property type="protein sequence ID" value="GJN88390.1"/>
    <property type="molecule type" value="Genomic_DNA"/>
</dbReference>
<dbReference type="AlphaFoldDB" id="A0AAV5GF72"/>
<accession>A0AAV5GF72</accession>
<feature type="region of interest" description="Disordered" evidence="1">
    <location>
        <begin position="183"/>
        <end position="208"/>
    </location>
</feature>
<reference evidence="2 3" key="1">
    <citation type="submission" date="2021-12" db="EMBL/GenBank/DDBJ databases">
        <title>High titer production of polyol ester of fatty acids by Rhodotorula paludigena BS15 towards product separation-free biomass refinery.</title>
        <authorList>
            <person name="Mano J."/>
            <person name="Ono H."/>
            <person name="Tanaka T."/>
            <person name="Naito K."/>
            <person name="Sushida H."/>
            <person name="Ike M."/>
            <person name="Tokuyasu K."/>
            <person name="Kitaoka M."/>
        </authorList>
    </citation>
    <scope>NUCLEOTIDE SEQUENCE [LARGE SCALE GENOMIC DNA]</scope>
    <source>
        <strain evidence="2 3">BS15</strain>
    </source>
</reference>
<organism evidence="2 3">
    <name type="scientific">Rhodotorula paludigena</name>
    <dbReference type="NCBI Taxonomy" id="86838"/>
    <lineage>
        <taxon>Eukaryota</taxon>
        <taxon>Fungi</taxon>
        <taxon>Dikarya</taxon>
        <taxon>Basidiomycota</taxon>
        <taxon>Pucciniomycotina</taxon>
        <taxon>Microbotryomycetes</taxon>
        <taxon>Sporidiobolales</taxon>
        <taxon>Sporidiobolaceae</taxon>
        <taxon>Rhodotorula</taxon>
    </lineage>
</organism>
<evidence type="ECO:0008006" key="4">
    <source>
        <dbReference type="Google" id="ProtNLM"/>
    </source>
</evidence>
<keyword evidence="3" id="KW-1185">Reference proteome</keyword>
<feature type="region of interest" description="Disordered" evidence="1">
    <location>
        <begin position="111"/>
        <end position="136"/>
    </location>
</feature>
<proteinExistence type="predicted"/>
<gene>
    <name evidence="2" type="ORF">Rhopal_001356-T1</name>
</gene>
<evidence type="ECO:0000313" key="3">
    <source>
        <dbReference type="Proteomes" id="UP001342314"/>
    </source>
</evidence>
<sequence>MPFPEVGDIFHSLDNFKRVVYRFAASREIRLGPTGVKDGRTYWRCLLDDKTRTGRAKRRCTYTIATSWADARKKSVKIHRVELSHSCDPAQRKKQAAAAEEAMLDRLDKLETRESESDDDSGVDKADTQPVAGSRFSLRRRTLRADRCDHQSEQRDTLLVPVVHRPPNQSKALFEMDACTRARRRQSRRRASVQASPTGAVSSAKATDLPPVHQADRFEPGDVLTTSQVPAAPPISALKARLAGSAACPSSAPDPCLSSLRAFLRALSPSLSPHELEIYVETMHSLGMQSEEDLALLVRCERSVLAKLASSTKPGEEGRLDPSGGILKLLMAMKSAYEAEH</sequence>
<comment type="caution">
    <text evidence="2">The sequence shown here is derived from an EMBL/GenBank/DDBJ whole genome shotgun (WGS) entry which is preliminary data.</text>
</comment>
<name>A0AAV5GF72_9BASI</name>
<dbReference type="Proteomes" id="UP001342314">
    <property type="component" value="Unassembled WGS sequence"/>
</dbReference>
<evidence type="ECO:0000313" key="2">
    <source>
        <dbReference type="EMBL" id="GJN88390.1"/>
    </source>
</evidence>
<evidence type="ECO:0000256" key="1">
    <source>
        <dbReference type="SAM" id="MobiDB-lite"/>
    </source>
</evidence>